<evidence type="ECO:0000259" key="2">
    <source>
        <dbReference type="PROSITE" id="PS50994"/>
    </source>
</evidence>
<name>A0A255EJU1_9ACTN</name>
<dbReference type="InterPro" id="IPR047656">
    <property type="entry name" value="IS481-like_transpos"/>
</dbReference>
<dbReference type="Proteomes" id="UP000216300">
    <property type="component" value="Unassembled WGS sequence"/>
</dbReference>
<dbReference type="InterPro" id="IPR036397">
    <property type="entry name" value="RNaseH_sf"/>
</dbReference>
<sequence length="334" mass="37792">MTHANAPLSLEGRRRLVNRCLTRPIAHVAAEMGISRACASKWVNRWRRHGEAGLQDRASTPHHSSTATAACVIQQIEAWRREHKWSAQRIAYELAELDVRINRRTVSRHLSRLGLGRRRFIDPGGDTNRKPGKITARWPGHMVHLDVKKVGRIPDGGGWRIHGRNSDQARTAGRAKSAGAKRGYTYLHSAVDGFSRLSYTEPLTDEKGLTAAAFLARAKAWFAAHGISHIHRIITDNGACYRSADFARIVGNRTRHQKTRPYTPRHNGKVERYQRILAEELLYAQEFKSEEARDAAIEIWNIHYNYHRPHSGAGGHPPASRLRARVTNVWPSYS</sequence>
<dbReference type="GO" id="GO:0003676">
    <property type="term" value="F:nucleic acid binding"/>
    <property type="evidence" value="ECO:0007669"/>
    <property type="project" value="InterPro"/>
</dbReference>
<dbReference type="PANTHER" id="PTHR35004">
    <property type="entry name" value="TRANSPOSASE RV3428C-RELATED"/>
    <property type="match status" value="1"/>
</dbReference>
<evidence type="ECO:0000256" key="1">
    <source>
        <dbReference type="SAM" id="MobiDB-lite"/>
    </source>
</evidence>
<dbReference type="AlphaFoldDB" id="A0A255EJU1"/>
<dbReference type="Pfam" id="PF13683">
    <property type="entry name" value="rve_3"/>
    <property type="match status" value="1"/>
</dbReference>
<dbReference type="SUPFAM" id="SSF46689">
    <property type="entry name" value="Homeodomain-like"/>
    <property type="match status" value="1"/>
</dbReference>
<dbReference type="NCBIfam" id="NF033577">
    <property type="entry name" value="transpos_IS481"/>
    <property type="match status" value="1"/>
</dbReference>
<dbReference type="InterPro" id="IPR001584">
    <property type="entry name" value="Integrase_cat-core"/>
</dbReference>
<dbReference type="Gene3D" id="3.30.420.10">
    <property type="entry name" value="Ribonuclease H-like superfamily/Ribonuclease H"/>
    <property type="match status" value="1"/>
</dbReference>
<evidence type="ECO:0000313" key="4">
    <source>
        <dbReference type="Proteomes" id="UP000216300"/>
    </source>
</evidence>
<feature type="domain" description="Integrase catalytic" evidence="2">
    <location>
        <begin position="150"/>
        <end position="325"/>
    </location>
</feature>
<comment type="caution">
    <text evidence="3">The sequence shown here is derived from an EMBL/GenBank/DDBJ whole genome shotgun (WGS) entry which is preliminary data.</text>
</comment>
<reference evidence="3 4" key="1">
    <citation type="submission" date="2017-07" db="EMBL/GenBank/DDBJ databases">
        <title>Draft whole genome sequences of clinical Proprionibacteriaceae strains.</title>
        <authorList>
            <person name="Bernier A.-M."/>
            <person name="Bernard K."/>
            <person name="Domingo M.-C."/>
        </authorList>
    </citation>
    <scope>NUCLEOTIDE SEQUENCE [LARGE SCALE GENOMIC DNA]</scope>
    <source>
        <strain evidence="3 4">NML 150081</strain>
    </source>
</reference>
<dbReference type="PANTHER" id="PTHR35004:SF6">
    <property type="entry name" value="TRANSPOSASE"/>
    <property type="match status" value="1"/>
</dbReference>
<dbReference type="PROSITE" id="PS50994">
    <property type="entry name" value="INTEGRASE"/>
    <property type="match status" value="1"/>
</dbReference>
<accession>A0A255EJU1</accession>
<dbReference type="OrthoDB" id="568335at2"/>
<proteinExistence type="predicted"/>
<dbReference type="Pfam" id="PF13565">
    <property type="entry name" value="HTH_32"/>
    <property type="match status" value="1"/>
</dbReference>
<dbReference type="EMBL" id="NMVJ01000012">
    <property type="protein sequence ID" value="OYN88383.1"/>
    <property type="molecule type" value="Genomic_DNA"/>
</dbReference>
<feature type="region of interest" description="Disordered" evidence="1">
    <location>
        <begin position="156"/>
        <end position="175"/>
    </location>
</feature>
<protein>
    <submittedName>
        <fullName evidence="3">IS481 family transposase</fullName>
    </submittedName>
</protein>
<dbReference type="SUPFAM" id="SSF53098">
    <property type="entry name" value="Ribonuclease H-like"/>
    <property type="match status" value="1"/>
</dbReference>
<organism evidence="3 4">
    <name type="scientific">Parenemella sanctibonifatiensis</name>
    <dbReference type="NCBI Taxonomy" id="2016505"/>
    <lineage>
        <taxon>Bacteria</taxon>
        <taxon>Bacillati</taxon>
        <taxon>Actinomycetota</taxon>
        <taxon>Actinomycetes</taxon>
        <taxon>Propionibacteriales</taxon>
        <taxon>Propionibacteriaceae</taxon>
        <taxon>Parenemella</taxon>
    </lineage>
</organism>
<evidence type="ECO:0000313" key="3">
    <source>
        <dbReference type="EMBL" id="OYN88383.1"/>
    </source>
</evidence>
<keyword evidence="4" id="KW-1185">Reference proteome</keyword>
<dbReference type="GO" id="GO:0015074">
    <property type="term" value="P:DNA integration"/>
    <property type="evidence" value="ECO:0007669"/>
    <property type="project" value="InterPro"/>
</dbReference>
<dbReference type="InterPro" id="IPR009057">
    <property type="entry name" value="Homeodomain-like_sf"/>
</dbReference>
<dbReference type="InterPro" id="IPR012337">
    <property type="entry name" value="RNaseH-like_sf"/>
</dbReference>
<gene>
    <name evidence="3" type="ORF">CGZ91_13860</name>
</gene>
<dbReference type="RefSeq" id="WP_094456121.1">
    <property type="nucleotide sequence ID" value="NZ_NMVJ01000012.1"/>
</dbReference>